<comment type="caution">
    <text evidence="2">The sequence shown here is derived from an EMBL/GenBank/DDBJ whole genome shotgun (WGS) entry which is preliminary data.</text>
</comment>
<organism evidence="2 3">
    <name type="scientific">Tetragonisca angustula</name>
    <dbReference type="NCBI Taxonomy" id="166442"/>
    <lineage>
        <taxon>Eukaryota</taxon>
        <taxon>Metazoa</taxon>
        <taxon>Ecdysozoa</taxon>
        <taxon>Arthropoda</taxon>
        <taxon>Hexapoda</taxon>
        <taxon>Insecta</taxon>
        <taxon>Pterygota</taxon>
        <taxon>Neoptera</taxon>
        <taxon>Endopterygota</taxon>
        <taxon>Hymenoptera</taxon>
        <taxon>Apocrita</taxon>
        <taxon>Aculeata</taxon>
        <taxon>Apoidea</taxon>
        <taxon>Anthophila</taxon>
        <taxon>Apidae</taxon>
        <taxon>Tetragonisca</taxon>
    </lineage>
</organism>
<evidence type="ECO:0000313" key="3">
    <source>
        <dbReference type="Proteomes" id="UP001432146"/>
    </source>
</evidence>
<dbReference type="Proteomes" id="UP001432146">
    <property type="component" value="Unassembled WGS sequence"/>
</dbReference>
<evidence type="ECO:0000256" key="1">
    <source>
        <dbReference type="SAM" id="MobiDB-lite"/>
    </source>
</evidence>
<feature type="compositionally biased region" description="Polar residues" evidence="1">
    <location>
        <begin position="80"/>
        <end position="89"/>
    </location>
</feature>
<name>A0AAW1AFG0_9HYME</name>
<protein>
    <submittedName>
        <fullName evidence="2">Uncharacterized protein</fullName>
    </submittedName>
</protein>
<accession>A0AAW1AFG0</accession>
<feature type="region of interest" description="Disordered" evidence="1">
    <location>
        <begin position="60"/>
        <end position="100"/>
    </location>
</feature>
<reference evidence="2 3" key="1">
    <citation type="submission" date="2024-05" db="EMBL/GenBank/DDBJ databases">
        <title>The nuclear and mitochondrial genome assemblies of Tetragonisca angustula (Apidae: Meliponini), a tiny yet remarkable pollinator in the Neotropics.</title>
        <authorList>
            <person name="Ferrari R."/>
            <person name="Ricardo P.C."/>
            <person name="Dias F.C."/>
            <person name="Araujo N.S."/>
            <person name="Soares D.O."/>
            <person name="Zhou Q.-S."/>
            <person name="Zhu C.-D."/>
            <person name="Coutinho L."/>
            <person name="Airas M.C."/>
            <person name="Batista T.M."/>
        </authorList>
    </citation>
    <scope>NUCLEOTIDE SEQUENCE [LARGE SCALE GENOMIC DNA]</scope>
    <source>
        <strain evidence="2">ASF017062</strain>
        <tissue evidence="2">Abdomen</tissue>
    </source>
</reference>
<sequence length="100" mass="11188">MERVIFAKDLEQPILLPLLEQVILKSRRRQTKHLLDIESALNATSKRALWLRSRVSLRPPSIPGNRGAAAQCTKKKHVSQRNNGTTKPPKTSGVVEEPDA</sequence>
<evidence type="ECO:0000313" key="2">
    <source>
        <dbReference type="EMBL" id="KAK9308734.1"/>
    </source>
</evidence>
<dbReference type="AlphaFoldDB" id="A0AAW1AFG0"/>
<dbReference type="EMBL" id="JAWNGG020000017">
    <property type="protein sequence ID" value="KAK9308734.1"/>
    <property type="molecule type" value="Genomic_DNA"/>
</dbReference>
<gene>
    <name evidence="2" type="ORF">QLX08_001351</name>
</gene>
<proteinExistence type="predicted"/>
<keyword evidence="3" id="KW-1185">Reference proteome</keyword>